<reference evidence="1 2" key="1">
    <citation type="submission" date="2020-03" db="EMBL/GenBank/DDBJ databases">
        <title>Weissella sp. nov., isolated from Cybister lewisianus.</title>
        <authorList>
            <person name="Hyun D.-W."/>
            <person name="Bae J.-W."/>
        </authorList>
    </citation>
    <scope>NUCLEOTIDE SEQUENCE [LARGE SCALE GENOMIC DNA]</scope>
    <source>
        <strain evidence="1 2">HDW19</strain>
    </source>
</reference>
<proteinExistence type="predicted"/>
<organism evidence="1 2">
    <name type="scientific">Weissella coleopterorum</name>
    <dbReference type="NCBI Taxonomy" id="2714949"/>
    <lineage>
        <taxon>Bacteria</taxon>
        <taxon>Bacillati</taxon>
        <taxon>Bacillota</taxon>
        <taxon>Bacilli</taxon>
        <taxon>Lactobacillales</taxon>
        <taxon>Lactobacillaceae</taxon>
        <taxon>Weissella</taxon>
    </lineage>
</organism>
<evidence type="ECO:0000313" key="2">
    <source>
        <dbReference type="Proteomes" id="UP000500741"/>
    </source>
</evidence>
<accession>A0A6G8B1F1</accession>
<dbReference type="GO" id="GO:0006352">
    <property type="term" value="P:DNA-templated transcription initiation"/>
    <property type="evidence" value="ECO:0007669"/>
    <property type="project" value="InterPro"/>
</dbReference>
<keyword evidence="2" id="KW-1185">Reference proteome</keyword>
<dbReference type="RefSeq" id="WP_166011478.1">
    <property type="nucleotide sequence ID" value="NZ_CP049888.1"/>
</dbReference>
<dbReference type="EMBL" id="CP049888">
    <property type="protein sequence ID" value="QIL51161.1"/>
    <property type="molecule type" value="Genomic_DNA"/>
</dbReference>
<dbReference type="InterPro" id="IPR013325">
    <property type="entry name" value="RNA_pol_sigma_r2"/>
</dbReference>
<dbReference type="KEGG" id="wco:G7084_07580"/>
<dbReference type="SUPFAM" id="SSF88946">
    <property type="entry name" value="Sigma2 domain of RNA polymerase sigma factors"/>
    <property type="match status" value="1"/>
</dbReference>
<name>A0A6G8B1F1_9LACO</name>
<evidence type="ECO:0000313" key="1">
    <source>
        <dbReference type="EMBL" id="QIL51161.1"/>
    </source>
</evidence>
<sequence>MNTLEDFEQIIGGVLQHQHIYHFNSDFEDRQQVCREKIWRLLQQQPDLKAKDNPYLFMILINIMRDFGRKQARTEALQAHLEGSFKTTKPTNNELQSVHFAIDLAAFEQMLPTAELKIIFQDIRCFPDAKINERCQRLGLARTTFKRRQKRIGRLYLRWLQE</sequence>
<dbReference type="Proteomes" id="UP000500741">
    <property type="component" value="Chromosome"/>
</dbReference>
<dbReference type="AlphaFoldDB" id="A0A6G8B1F1"/>
<dbReference type="GO" id="GO:0003700">
    <property type="term" value="F:DNA-binding transcription factor activity"/>
    <property type="evidence" value="ECO:0007669"/>
    <property type="project" value="InterPro"/>
</dbReference>
<gene>
    <name evidence="1" type="ORF">G7084_07580</name>
</gene>
<protein>
    <submittedName>
        <fullName evidence="1">Uncharacterized protein</fullName>
    </submittedName>
</protein>